<dbReference type="Gene3D" id="3.30.1510.10">
    <property type="entry name" value="Domain 2, N(10)-formyltetrahydrofolate synthetase"/>
    <property type="match status" value="1"/>
</dbReference>
<dbReference type="GO" id="GO:0004329">
    <property type="term" value="F:formate-tetrahydrofolate ligase activity"/>
    <property type="evidence" value="ECO:0007669"/>
    <property type="project" value="UniProtKB-EC"/>
</dbReference>
<accession>A0ABR7T0B6</accession>
<evidence type="ECO:0000256" key="5">
    <source>
        <dbReference type="ARBA" id="ARBA00022840"/>
    </source>
</evidence>
<name>A0ABR7T0B6_HELCL</name>
<dbReference type="CDD" id="cd00477">
    <property type="entry name" value="FTHFS"/>
    <property type="match status" value="1"/>
</dbReference>
<protein>
    <recommendedName>
        <fullName evidence="6">Formate--tetrahydrofolate ligase</fullName>
        <ecNumber evidence="6">6.3.4.3</ecNumber>
    </recommendedName>
    <alternativeName>
        <fullName evidence="6">Formyltetrahydrofolate synthetase</fullName>
        <shortName evidence="6">FHS</shortName>
        <shortName evidence="6">FTHFS</shortName>
    </alternativeName>
</protein>
<dbReference type="Gene3D" id="3.40.50.300">
    <property type="entry name" value="P-loop containing nucleotide triphosphate hydrolases"/>
    <property type="match status" value="1"/>
</dbReference>
<reference evidence="7 8" key="1">
    <citation type="submission" date="2020-07" db="EMBL/GenBank/DDBJ databases">
        <title>Draft whole-genome sequence of Heliobacterium chlorum DSM 3682, type strain.</title>
        <authorList>
            <person name="Kyndt J.A."/>
            <person name="Meyer T.E."/>
            <person name="Imhoff J.F."/>
        </authorList>
    </citation>
    <scope>NUCLEOTIDE SEQUENCE [LARGE SCALE GENOMIC DNA]</scope>
    <source>
        <strain evidence="7 8">DSM 3682</strain>
    </source>
</reference>
<comment type="catalytic activity">
    <reaction evidence="6">
        <text>(6S)-5,6,7,8-tetrahydrofolate + formate + ATP = (6R)-10-formyltetrahydrofolate + ADP + phosphate</text>
        <dbReference type="Rhea" id="RHEA:20221"/>
        <dbReference type="ChEBI" id="CHEBI:15740"/>
        <dbReference type="ChEBI" id="CHEBI:30616"/>
        <dbReference type="ChEBI" id="CHEBI:43474"/>
        <dbReference type="ChEBI" id="CHEBI:57453"/>
        <dbReference type="ChEBI" id="CHEBI:195366"/>
        <dbReference type="ChEBI" id="CHEBI:456216"/>
        <dbReference type="EC" id="6.3.4.3"/>
    </reaction>
</comment>
<organism evidence="7 8">
    <name type="scientific">Heliobacterium chlorum</name>
    <dbReference type="NCBI Taxonomy" id="2698"/>
    <lineage>
        <taxon>Bacteria</taxon>
        <taxon>Bacillati</taxon>
        <taxon>Bacillota</taxon>
        <taxon>Clostridia</taxon>
        <taxon>Eubacteriales</taxon>
        <taxon>Heliobacteriaceae</taxon>
        <taxon>Heliobacterium</taxon>
    </lineage>
</organism>
<evidence type="ECO:0000256" key="2">
    <source>
        <dbReference type="ARBA" id="ARBA00022563"/>
    </source>
</evidence>
<dbReference type="InterPro" id="IPR020628">
    <property type="entry name" value="Formate_THF_ligase_CS"/>
</dbReference>
<dbReference type="RefSeq" id="WP_188039343.1">
    <property type="nucleotide sequence ID" value="NZ_JACVHF010000004.1"/>
</dbReference>
<keyword evidence="2 6" id="KW-0554">One-carbon metabolism</keyword>
<evidence type="ECO:0000256" key="4">
    <source>
        <dbReference type="ARBA" id="ARBA00022741"/>
    </source>
</evidence>
<dbReference type="Proteomes" id="UP000617402">
    <property type="component" value="Unassembled WGS sequence"/>
</dbReference>
<keyword evidence="4 6" id="KW-0547">Nucleotide-binding</keyword>
<dbReference type="HAMAP" id="MF_01543">
    <property type="entry name" value="FTHFS"/>
    <property type="match status" value="1"/>
</dbReference>
<dbReference type="Gene3D" id="3.10.410.10">
    <property type="entry name" value="Formyltetrahydrofolate synthetase, domain 3"/>
    <property type="match status" value="1"/>
</dbReference>
<evidence type="ECO:0000313" key="8">
    <source>
        <dbReference type="Proteomes" id="UP000617402"/>
    </source>
</evidence>
<dbReference type="SUPFAM" id="SSF52540">
    <property type="entry name" value="P-loop containing nucleoside triphosphate hydrolases"/>
    <property type="match status" value="1"/>
</dbReference>
<dbReference type="PROSITE" id="PS00722">
    <property type="entry name" value="FTHFS_2"/>
    <property type="match status" value="1"/>
</dbReference>
<evidence type="ECO:0000256" key="6">
    <source>
        <dbReference type="HAMAP-Rule" id="MF_01543"/>
    </source>
</evidence>
<evidence type="ECO:0000256" key="1">
    <source>
        <dbReference type="ARBA" id="ARBA00004777"/>
    </source>
</evidence>
<evidence type="ECO:0000313" key="7">
    <source>
        <dbReference type="EMBL" id="MBC9784232.1"/>
    </source>
</evidence>
<dbReference type="PROSITE" id="PS00721">
    <property type="entry name" value="FTHFS_1"/>
    <property type="match status" value="1"/>
</dbReference>
<dbReference type="InterPro" id="IPR000559">
    <property type="entry name" value="Formate_THF_ligase"/>
</dbReference>
<dbReference type="InterPro" id="IPR027417">
    <property type="entry name" value="P-loop_NTPase"/>
</dbReference>
<dbReference type="EMBL" id="JACVHF010000004">
    <property type="protein sequence ID" value="MBC9784232.1"/>
    <property type="molecule type" value="Genomic_DNA"/>
</dbReference>
<comment type="similarity">
    <text evidence="6">Belongs to the formate--tetrahydrofolate ligase family.</text>
</comment>
<keyword evidence="3 6" id="KW-0436">Ligase</keyword>
<dbReference type="NCBIfam" id="NF010030">
    <property type="entry name" value="PRK13505.1"/>
    <property type="match status" value="1"/>
</dbReference>
<sequence length="556" mass="59378">MKTDIQIAQEATMDPITDIAHTLGIPDDEIELYGRYKAKISLKAFDRLERQADGKLILVTAINPTPAGEGKTTTTVGLGDALHRLGKKVVIALREPSLGPSFGVKGGAAGGGYAQIVPMEDINLHFTGDFHAITSAHNLLAAMLDNSIQQGNPLNIDPRQVVFRRVVDLNDRALRNTIIGLGGKADGVPRQSGFDITVASELMAILCLSKDLMDLKARCAKIVVAYTYDGRPVTAANLEAQGSMAVLMKDAIKPNLVQTLEHTPAFVHGGPFANIAHGCNSVIATRMALKLGDYCVTEAGFGADLGAEKFYNLKCRFAGLKPACTVIVATVRALKSHGGVPKTELNQEDLEALAEGFGNLEKHIENVSKFGVPAVVAINAFPTDTKAELDYVYARCREMGVDVALSEVWAKGGEGGIELAEKVIAAIENKPSRFQVLYDTELPIKAKIATIVREVYGGSDVTFSAEAEKHIQTFTELGYGHLPICMAKTQYSLSDDMSKIGRPSGFTVGVREVRLSAGAGFLVAITGAIMTMPGLPKRPAACSIDIDENGKIVGLF</sequence>
<dbReference type="EC" id="6.3.4.3" evidence="6"/>
<comment type="pathway">
    <text evidence="1 6">One-carbon metabolism; tetrahydrofolate interconversion.</text>
</comment>
<feature type="binding site" evidence="6">
    <location>
        <begin position="65"/>
        <end position="72"/>
    </location>
    <ligand>
        <name>ATP</name>
        <dbReference type="ChEBI" id="CHEBI:30616"/>
    </ligand>
</feature>
<proteinExistence type="inferred from homology"/>
<comment type="caution">
    <text evidence="7">The sequence shown here is derived from an EMBL/GenBank/DDBJ whole genome shotgun (WGS) entry which is preliminary data.</text>
</comment>
<keyword evidence="5 6" id="KW-0067">ATP-binding</keyword>
<keyword evidence="8" id="KW-1185">Reference proteome</keyword>
<gene>
    <name evidence="6" type="primary">fhs</name>
    <name evidence="7" type="ORF">H1S01_06875</name>
</gene>
<dbReference type="Pfam" id="PF01268">
    <property type="entry name" value="FTHFS"/>
    <property type="match status" value="1"/>
</dbReference>
<evidence type="ECO:0000256" key="3">
    <source>
        <dbReference type="ARBA" id="ARBA00022598"/>
    </source>
</evidence>